<keyword evidence="2" id="KW-0472">Membrane</keyword>
<dbReference type="PANTHER" id="PTHR35490">
    <property type="entry name" value="BACTERIOPHAGE N4 ADSORPTION B PROTEIN"/>
    <property type="match status" value="1"/>
</dbReference>
<proteinExistence type="predicted"/>
<organism evidence="3 4">
    <name type="scientific">Protea cynaroides</name>
    <dbReference type="NCBI Taxonomy" id="273540"/>
    <lineage>
        <taxon>Eukaryota</taxon>
        <taxon>Viridiplantae</taxon>
        <taxon>Streptophyta</taxon>
        <taxon>Embryophyta</taxon>
        <taxon>Tracheophyta</taxon>
        <taxon>Spermatophyta</taxon>
        <taxon>Magnoliopsida</taxon>
        <taxon>Proteales</taxon>
        <taxon>Proteaceae</taxon>
        <taxon>Protea</taxon>
    </lineage>
</organism>
<dbReference type="EMBL" id="JAMYWD010000007">
    <property type="protein sequence ID" value="KAJ4965508.1"/>
    <property type="molecule type" value="Genomic_DNA"/>
</dbReference>
<keyword evidence="4" id="KW-1185">Reference proteome</keyword>
<protein>
    <submittedName>
        <fullName evidence="3">Uncharacterized protein</fullName>
    </submittedName>
</protein>
<reference evidence="3" key="1">
    <citation type="journal article" date="2023" name="Plant J.">
        <title>The genome of the king protea, Protea cynaroides.</title>
        <authorList>
            <person name="Chang J."/>
            <person name="Duong T.A."/>
            <person name="Schoeman C."/>
            <person name="Ma X."/>
            <person name="Roodt D."/>
            <person name="Barker N."/>
            <person name="Li Z."/>
            <person name="Van de Peer Y."/>
            <person name="Mizrachi E."/>
        </authorList>
    </citation>
    <scope>NUCLEOTIDE SEQUENCE</scope>
    <source>
        <tissue evidence="3">Young leaves</tissue>
    </source>
</reference>
<feature type="transmembrane region" description="Helical" evidence="2">
    <location>
        <begin position="399"/>
        <end position="420"/>
    </location>
</feature>
<dbReference type="Proteomes" id="UP001141806">
    <property type="component" value="Unassembled WGS sequence"/>
</dbReference>
<evidence type="ECO:0000256" key="2">
    <source>
        <dbReference type="SAM" id="Phobius"/>
    </source>
</evidence>
<keyword evidence="2" id="KW-0812">Transmembrane</keyword>
<dbReference type="PANTHER" id="PTHR35490:SF2">
    <property type="entry name" value="BACTERIOPHAGE N4 ADSORPTION B PROTEIN"/>
    <property type="match status" value="1"/>
</dbReference>
<feature type="compositionally biased region" description="Low complexity" evidence="1">
    <location>
        <begin position="63"/>
        <end position="73"/>
    </location>
</feature>
<keyword evidence="2" id="KW-1133">Transmembrane helix</keyword>
<comment type="caution">
    <text evidence="3">The sequence shown here is derived from an EMBL/GenBank/DDBJ whole genome shotgun (WGS) entry which is preliminary data.</text>
</comment>
<evidence type="ECO:0000313" key="3">
    <source>
        <dbReference type="EMBL" id="KAJ4965508.1"/>
    </source>
</evidence>
<name>A0A9Q0K7W6_9MAGN</name>
<accession>A0A9Q0K7W6</accession>
<feature type="compositionally biased region" description="Basic and acidic residues" evidence="1">
    <location>
        <begin position="34"/>
        <end position="45"/>
    </location>
</feature>
<evidence type="ECO:0000256" key="1">
    <source>
        <dbReference type="SAM" id="MobiDB-lite"/>
    </source>
</evidence>
<sequence length="443" mass="50233">MPSTFTAVTLDRLLEPRDAGGAPKSIIKAPNPKLEIRRSLSETRPTRLPQLSPALYTTPEVTPVPDSPSSGSFPPSPYIVNHKRRGPRLLKSVSQDDISLNQPATEEGTTAYENGRDADCTAIDSTQNVPPPPIAACSPHKEEMTRNGFHDDDIESSSLEDRLVRTEDLPKSVTFNLERDYECDDFYDPRESMSFSSNNDAEDNGVGERSFRLTTPLGEYYDAWDELSSEGPQSLLRDMDAELREMRLNLLTEIERRKQAEELNLLKDERWKQAEEAINSMQKQWQRMREQLSHLGLTIPVASTIAAEDENFDLDLGEELLQQIHISRMVSYSIGRGTGRAEVEMEMEPQTESMKFEIARLRDRIHYYEAVNHVMSQRNQETIEVARRQRQRRKRLRRWVWSSIGTAVAVGAVALAWSFLPSGRESLHSMPSQASDGDDATKP</sequence>
<feature type="region of interest" description="Disordered" evidence="1">
    <location>
        <begin position="15"/>
        <end position="86"/>
    </location>
</feature>
<evidence type="ECO:0000313" key="4">
    <source>
        <dbReference type="Proteomes" id="UP001141806"/>
    </source>
</evidence>
<gene>
    <name evidence="3" type="ORF">NE237_017357</name>
</gene>
<dbReference type="OrthoDB" id="1923043at2759"/>
<dbReference type="AlphaFoldDB" id="A0A9Q0K7W6"/>